<evidence type="ECO:0000313" key="2">
    <source>
        <dbReference type="Proteomes" id="UP000326380"/>
    </source>
</evidence>
<sequence length="303" mass="31199">MQQPTHPALEATKAAAVAEVKGPDKVVVKAGDPPVAVPKVDDLFKAFEQYRTVTVPQLIAAAVATATQATLESVQLVLNQQATANANALTAQAQAFAASLGGYATTAALDGKANASTVQGLSQTLNTLTGTTLPGLQQTVTQHTADLGNRLRKDQADATAFPLGVPASQDMGKAVQKSELAGGIQRPYRVFQNVGSTPVSAYLRPGQTAPIVDALGLGQVYALLVVRIKTLVSPGLASTITLYRNGTSFYTQTIALASLPVVGKVLDILSLTTTLPADVVLPATITASASAGSFEIIIDGILK</sequence>
<reference evidence="1 2" key="1">
    <citation type="submission" date="2019-09" db="EMBL/GenBank/DDBJ databases">
        <title>Genome sequence of Hymenobacter sp. M3.</title>
        <authorList>
            <person name="Srinivasan S."/>
        </authorList>
    </citation>
    <scope>NUCLEOTIDE SEQUENCE [LARGE SCALE GENOMIC DNA]</scope>
    <source>
        <strain evidence="1 2">M3</strain>
    </source>
</reference>
<dbReference type="Proteomes" id="UP000326380">
    <property type="component" value="Unassembled WGS sequence"/>
</dbReference>
<comment type="caution">
    <text evidence="1">The sequence shown here is derived from an EMBL/GenBank/DDBJ whole genome shotgun (WGS) entry which is preliminary data.</text>
</comment>
<protein>
    <submittedName>
        <fullName evidence="1">Uncharacterized protein</fullName>
    </submittedName>
</protein>
<name>A0A7L4ZY91_9BACT</name>
<gene>
    <name evidence="1" type="ORF">F0P96_10635</name>
</gene>
<organism evidence="1 2">
    <name type="scientific">Hymenobacter busanensis</name>
    <dbReference type="NCBI Taxonomy" id="2607656"/>
    <lineage>
        <taxon>Bacteria</taxon>
        <taxon>Pseudomonadati</taxon>
        <taxon>Bacteroidota</taxon>
        <taxon>Cytophagia</taxon>
        <taxon>Cytophagales</taxon>
        <taxon>Hymenobacteraceae</taxon>
        <taxon>Hymenobacter</taxon>
    </lineage>
</organism>
<proteinExistence type="predicted"/>
<keyword evidence="2" id="KW-1185">Reference proteome</keyword>
<accession>A0A7L4ZY91</accession>
<dbReference type="AlphaFoldDB" id="A0A7L4ZY91"/>
<evidence type="ECO:0000313" key="1">
    <source>
        <dbReference type="EMBL" id="KAA9333417.1"/>
    </source>
</evidence>
<dbReference type="RefSeq" id="WP_151078838.1">
    <property type="nucleotide sequence ID" value="NZ_CP047647.1"/>
</dbReference>
<dbReference type="EMBL" id="VTWU01000003">
    <property type="protein sequence ID" value="KAA9333417.1"/>
    <property type="molecule type" value="Genomic_DNA"/>
</dbReference>